<keyword evidence="2" id="KW-1185">Reference proteome</keyword>
<gene>
    <name evidence="1" type="ORF">J5V96_07415</name>
</gene>
<sequence length="126" mass="13325">MTVTTFVGVVVGVAVALDADEPRHWGTFTEESCTGGGIRHRCQSIGTWLSDDGEIRLTGVALDGTPGSDGMARAQYQPTGVLNDADSNIVHSSTGAMLEPVAPWILVALGGGTAVMQLRKWRGTWR</sequence>
<comment type="caution">
    <text evidence="1">The sequence shown here is derived from an EMBL/GenBank/DDBJ whole genome shotgun (WGS) entry which is preliminary data.</text>
</comment>
<proteinExistence type="predicted"/>
<reference evidence="1" key="1">
    <citation type="submission" date="2021-03" db="EMBL/GenBank/DDBJ databases">
        <title>Microbacterium sp. nov., a novel actinobacterium isolated from cow dung.</title>
        <authorList>
            <person name="Zhang L."/>
        </authorList>
    </citation>
    <scope>NUCLEOTIDE SEQUENCE</scope>
    <source>
        <strain evidence="1">NEAU-LLB</strain>
    </source>
</reference>
<dbReference type="AlphaFoldDB" id="A0A939QQT1"/>
<organism evidence="1 2">
    <name type="scientific">Microbacterium stercoris</name>
    <dbReference type="NCBI Taxonomy" id="2820289"/>
    <lineage>
        <taxon>Bacteria</taxon>
        <taxon>Bacillati</taxon>
        <taxon>Actinomycetota</taxon>
        <taxon>Actinomycetes</taxon>
        <taxon>Micrococcales</taxon>
        <taxon>Microbacteriaceae</taxon>
        <taxon>Microbacterium</taxon>
    </lineage>
</organism>
<protein>
    <submittedName>
        <fullName evidence="1">Uncharacterized protein</fullName>
    </submittedName>
</protein>
<dbReference type="RefSeq" id="WP_208502209.1">
    <property type="nucleotide sequence ID" value="NZ_JAGFOA010000002.1"/>
</dbReference>
<dbReference type="Proteomes" id="UP000680132">
    <property type="component" value="Unassembled WGS sequence"/>
</dbReference>
<accession>A0A939QQT1</accession>
<name>A0A939QQT1_9MICO</name>
<dbReference type="EMBL" id="JAGFOA010000002">
    <property type="protein sequence ID" value="MBO3663338.1"/>
    <property type="molecule type" value="Genomic_DNA"/>
</dbReference>
<evidence type="ECO:0000313" key="2">
    <source>
        <dbReference type="Proteomes" id="UP000680132"/>
    </source>
</evidence>
<evidence type="ECO:0000313" key="1">
    <source>
        <dbReference type="EMBL" id="MBO3663338.1"/>
    </source>
</evidence>